<name>A0A2U1NPB6_ARTAN</name>
<gene>
    <name evidence="2" type="ORF">CTI12_AA243460</name>
</gene>
<accession>A0A2U1NPB6</accession>
<dbReference type="GO" id="GO:0003964">
    <property type="term" value="F:RNA-directed DNA polymerase activity"/>
    <property type="evidence" value="ECO:0007669"/>
    <property type="project" value="UniProtKB-KW"/>
</dbReference>
<comment type="caution">
    <text evidence="2">The sequence shown here is derived from an EMBL/GenBank/DDBJ whole genome shotgun (WGS) entry which is preliminary data.</text>
</comment>
<evidence type="ECO:0000259" key="1">
    <source>
        <dbReference type="Pfam" id="PF13966"/>
    </source>
</evidence>
<dbReference type="PANTHER" id="PTHR36617">
    <property type="entry name" value="PROTEIN, PUTATIVE-RELATED"/>
    <property type="match status" value="1"/>
</dbReference>
<keyword evidence="2" id="KW-0548">Nucleotidyltransferase</keyword>
<dbReference type="AlphaFoldDB" id="A0A2U1NPB6"/>
<evidence type="ECO:0000313" key="2">
    <source>
        <dbReference type="EMBL" id="PWA75344.1"/>
    </source>
</evidence>
<sequence length="311" mass="36251">MVQKIGIPLDNLIVRKVNSGRQTQFWNDSWIKDRGPLRILFPRLYALETHKGCFVSEKWVLEDGVWQGNWAWRRQPTGRAEGDLLLLVSLINFIVLDPTMDDKWIWTLNESGMFSVSSLSRAIQKQIFVNNDTLSPSIWNSWVPRKVNVFSWRLALNRLPTRDNLVRHGVLVSSLSCLFCGVADESREHCFLSCPIIKIIWLKIWSWWRSPSLFNPSLSQILKGDTGFSSIKWVEKAKLFHAVCMTSMWTIWNWRNKILHASSEEETTSIRHQDILSSVQRMSLLWASHRAFKSRFSLDKWIQNPGELLIV</sequence>
<dbReference type="STRING" id="35608.A0A2U1NPB6"/>
<dbReference type="PANTHER" id="PTHR36617:SF16">
    <property type="entry name" value="OS04G0516500 PROTEIN"/>
    <property type="match status" value="1"/>
</dbReference>
<protein>
    <submittedName>
        <fullName evidence="2">RNA-directed DNA polymerase, eukaryota, Reverse transcriptase zinc-binding domain protein</fullName>
    </submittedName>
</protein>
<evidence type="ECO:0000313" key="3">
    <source>
        <dbReference type="Proteomes" id="UP000245207"/>
    </source>
</evidence>
<dbReference type="Pfam" id="PF13966">
    <property type="entry name" value="zf-RVT"/>
    <property type="match status" value="1"/>
</dbReference>
<dbReference type="EMBL" id="PKPP01002424">
    <property type="protein sequence ID" value="PWA75344.1"/>
    <property type="molecule type" value="Genomic_DNA"/>
</dbReference>
<proteinExistence type="predicted"/>
<feature type="domain" description="Reverse transcriptase zinc-binding" evidence="1">
    <location>
        <begin position="114"/>
        <end position="201"/>
    </location>
</feature>
<organism evidence="2 3">
    <name type="scientific">Artemisia annua</name>
    <name type="common">Sweet wormwood</name>
    <dbReference type="NCBI Taxonomy" id="35608"/>
    <lineage>
        <taxon>Eukaryota</taxon>
        <taxon>Viridiplantae</taxon>
        <taxon>Streptophyta</taxon>
        <taxon>Embryophyta</taxon>
        <taxon>Tracheophyta</taxon>
        <taxon>Spermatophyta</taxon>
        <taxon>Magnoliopsida</taxon>
        <taxon>eudicotyledons</taxon>
        <taxon>Gunneridae</taxon>
        <taxon>Pentapetalae</taxon>
        <taxon>asterids</taxon>
        <taxon>campanulids</taxon>
        <taxon>Asterales</taxon>
        <taxon>Asteraceae</taxon>
        <taxon>Asteroideae</taxon>
        <taxon>Anthemideae</taxon>
        <taxon>Artemisiinae</taxon>
        <taxon>Artemisia</taxon>
    </lineage>
</organism>
<keyword evidence="3" id="KW-1185">Reference proteome</keyword>
<reference evidence="2 3" key="1">
    <citation type="journal article" date="2018" name="Mol. Plant">
        <title>The genome of Artemisia annua provides insight into the evolution of Asteraceae family and artemisinin biosynthesis.</title>
        <authorList>
            <person name="Shen Q."/>
            <person name="Zhang L."/>
            <person name="Liao Z."/>
            <person name="Wang S."/>
            <person name="Yan T."/>
            <person name="Shi P."/>
            <person name="Liu M."/>
            <person name="Fu X."/>
            <person name="Pan Q."/>
            <person name="Wang Y."/>
            <person name="Lv Z."/>
            <person name="Lu X."/>
            <person name="Zhang F."/>
            <person name="Jiang W."/>
            <person name="Ma Y."/>
            <person name="Chen M."/>
            <person name="Hao X."/>
            <person name="Li L."/>
            <person name="Tang Y."/>
            <person name="Lv G."/>
            <person name="Zhou Y."/>
            <person name="Sun X."/>
            <person name="Brodelius P.E."/>
            <person name="Rose J.K.C."/>
            <person name="Tang K."/>
        </authorList>
    </citation>
    <scope>NUCLEOTIDE SEQUENCE [LARGE SCALE GENOMIC DNA]</scope>
    <source>
        <strain evidence="3">cv. Huhao1</strain>
        <tissue evidence="2">Leaf</tissue>
    </source>
</reference>
<dbReference type="InterPro" id="IPR026960">
    <property type="entry name" value="RVT-Znf"/>
</dbReference>
<dbReference type="Proteomes" id="UP000245207">
    <property type="component" value="Unassembled WGS sequence"/>
</dbReference>
<keyword evidence="2" id="KW-0695">RNA-directed DNA polymerase</keyword>
<dbReference type="OrthoDB" id="975181at2759"/>
<keyword evidence="2" id="KW-0808">Transferase</keyword>